<comment type="caution">
    <text evidence="1">The sequence shown here is derived from an EMBL/GenBank/DDBJ whole genome shotgun (WGS) entry which is preliminary data.</text>
</comment>
<dbReference type="EMBL" id="MU970196">
    <property type="protein sequence ID" value="KAK9319353.1"/>
    <property type="molecule type" value="Genomic_DNA"/>
</dbReference>
<name>A0ACC3TE06_9ASCO</name>
<sequence length="375" mass="40736">MAQNRTLQMYFCLLLLALSIIASVTSGLEISFASIPSTFTNAPSIMVTTSSHSAFDGPKLSNINSTSFDWWYFDICSEEASVQVVFMTSTPSAIGHPESSIPLVTFVTLNGLFPNGTAFAYVVPSMNAYIATDGDGSSGYFDGFGSWKGTPDMSCYTITIDSDAVGVKGALYFHGTAPAHYPFNFAAERSNSTEIFAPNFGWANAVPDSDARAHLTIGGTKLHIVGRGYHDKNWGDAPLQDTSKTWYWGHAKVGPYAIVWFDYISRDGQEYYSAYLTKNGVPVSLGSSMTVRPYGPNETQYQYPPSASSTNPTGFIININAGFAGKFEFTASNDNVVQAIDTYTRWTGQVTGGPVGGEEYYGPGVGLWEWMRFIS</sequence>
<accession>A0ACC3TE06</accession>
<keyword evidence="2" id="KW-1185">Reference proteome</keyword>
<evidence type="ECO:0000313" key="2">
    <source>
        <dbReference type="Proteomes" id="UP001489719"/>
    </source>
</evidence>
<evidence type="ECO:0000313" key="1">
    <source>
        <dbReference type="EMBL" id="KAK9319353.1"/>
    </source>
</evidence>
<gene>
    <name evidence="1" type="ORF">V1517DRAFT_51832</name>
</gene>
<reference evidence="2" key="1">
    <citation type="journal article" date="2024" name="Front. Bioeng. Biotechnol.">
        <title>Genome-scale model development and genomic sequencing of the oleaginous clade Lipomyces.</title>
        <authorList>
            <person name="Czajka J.J."/>
            <person name="Han Y."/>
            <person name="Kim J."/>
            <person name="Mondo S.J."/>
            <person name="Hofstad B.A."/>
            <person name="Robles A."/>
            <person name="Haridas S."/>
            <person name="Riley R."/>
            <person name="LaButti K."/>
            <person name="Pangilinan J."/>
            <person name="Andreopoulos W."/>
            <person name="Lipzen A."/>
            <person name="Yan J."/>
            <person name="Wang M."/>
            <person name="Ng V."/>
            <person name="Grigoriev I.V."/>
            <person name="Spatafora J.W."/>
            <person name="Magnuson J.K."/>
            <person name="Baker S.E."/>
            <person name="Pomraning K.R."/>
        </authorList>
    </citation>
    <scope>NUCLEOTIDE SEQUENCE [LARGE SCALE GENOMIC DNA]</scope>
    <source>
        <strain evidence="2">CBS 10300</strain>
    </source>
</reference>
<protein>
    <submittedName>
        <fullName evidence="1">Uncharacterized protein</fullName>
    </submittedName>
</protein>
<organism evidence="1 2">
    <name type="scientific">Lipomyces orientalis</name>
    <dbReference type="NCBI Taxonomy" id="1233043"/>
    <lineage>
        <taxon>Eukaryota</taxon>
        <taxon>Fungi</taxon>
        <taxon>Dikarya</taxon>
        <taxon>Ascomycota</taxon>
        <taxon>Saccharomycotina</taxon>
        <taxon>Lipomycetes</taxon>
        <taxon>Lipomycetales</taxon>
        <taxon>Lipomycetaceae</taxon>
        <taxon>Lipomyces</taxon>
    </lineage>
</organism>
<dbReference type="Proteomes" id="UP001489719">
    <property type="component" value="Unassembled WGS sequence"/>
</dbReference>
<proteinExistence type="predicted"/>